<dbReference type="EMBL" id="PGOL01000520">
    <property type="protein sequence ID" value="PKI69160.1"/>
    <property type="molecule type" value="Genomic_DNA"/>
</dbReference>
<keyword evidence="1" id="KW-0812">Transmembrane</keyword>
<evidence type="ECO:0000313" key="3">
    <source>
        <dbReference type="Proteomes" id="UP000233551"/>
    </source>
</evidence>
<organism evidence="2 3">
    <name type="scientific">Punica granatum</name>
    <name type="common">Pomegranate</name>
    <dbReference type="NCBI Taxonomy" id="22663"/>
    <lineage>
        <taxon>Eukaryota</taxon>
        <taxon>Viridiplantae</taxon>
        <taxon>Streptophyta</taxon>
        <taxon>Embryophyta</taxon>
        <taxon>Tracheophyta</taxon>
        <taxon>Spermatophyta</taxon>
        <taxon>Magnoliopsida</taxon>
        <taxon>eudicotyledons</taxon>
        <taxon>Gunneridae</taxon>
        <taxon>Pentapetalae</taxon>
        <taxon>rosids</taxon>
        <taxon>malvids</taxon>
        <taxon>Myrtales</taxon>
        <taxon>Lythraceae</taxon>
        <taxon>Punica</taxon>
    </lineage>
</organism>
<feature type="transmembrane region" description="Helical" evidence="1">
    <location>
        <begin position="63"/>
        <end position="81"/>
    </location>
</feature>
<reference evidence="2 3" key="1">
    <citation type="submission" date="2017-11" db="EMBL/GenBank/DDBJ databases">
        <title>De-novo sequencing of pomegranate (Punica granatum L.) genome.</title>
        <authorList>
            <person name="Akparov Z."/>
            <person name="Amiraslanov A."/>
            <person name="Hajiyeva S."/>
            <person name="Abbasov M."/>
            <person name="Kaur K."/>
            <person name="Hamwieh A."/>
            <person name="Solovyev V."/>
            <person name="Salamov A."/>
            <person name="Braich B."/>
            <person name="Kosarev P."/>
            <person name="Mahmoud A."/>
            <person name="Hajiyev E."/>
            <person name="Babayeva S."/>
            <person name="Izzatullayeva V."/>
            <person name="Mammadov A."/>
            <person name="Mammadov A."/>
            <person name="Sharifova S."/>
            <person name="Ojaghi J."/>
            <person name="Eynullazada K."/>
            <person name="Bayramov B."/>
            <person name="Abdulazimova A."/>
            <person name="Shahmuradov I."/>
        </authorList>
    </citation>
    <scope>NUCLEOTIDE SEQUENCE [LARGE SCALE GENOMIC DNA]</scope>
    <source>
        <strain evidence="3">cv. AG2017</strain>
        <tissue evidence="2">Leaf</tissue>
    </source>
</reference>
<gene>
    <name evidence="2" type="ORF">CRG98_010427</name>
</gene>
<comment type="caution">
    <text evidence="2">The sequence shown here is derived from an EMBL/GenBank/DDBJ whole genome shotgun (WGS) entry which is preliminary data.</text>
</comment>
<evidence type="ECO:0000256" key="1">
    <source>
        <dbReference type="SAM" id="Phobius"/>
    </source>
</evidence>
<keyword evidence="3" id="KW-1185">Reference proteome</keyword>
<proteinExistence type="predicted"/>
<feature type="transmembrane region" description="Helical" evidence="1">
    <location>
        <begin position="32"/>
        <end position="51"/>
    </location>
</feature>
<accession>A0A2I0KLG0</accession>
<name>A0A2I0KLG0_PUNGR</name>
<keyword evidence="1" id="KW-0472">Membrane</keyword>
<sequence length="133" mass="15116">MASHRVEDEGVSPWCSEFQFLRSREEKSRSSIIIFQFDIIVGVIVIMFLNSKCFLVGAGDNSGKLFFVGCSYGIIRIWILICRGARNLLQGSLLDAFGTPVNFISLFLRDFMSFPRGRRWGGGKRQRERESAP</sequence>
<dbReference type="Proteomes" id="UP000233551">
    <property type="component" value="Unassembled WGS sequence"/>
</dbReference>
<protein>
    <submittedName>
        <fullName evidence="2">Uncharacterized protein</fullName>
    </submittedName>
</protein>
<dbReference type="AlphaFoldDB" id="A0A2I0KLG0"/>
<evidence type="ECO:0000313" key="2">
    <source>
        <dbReference type="EMBL" id="PKI69160.1"/>
    </source>
</evidence>
<keyword evidence="1" id="KW-1133">Transmembrane helix</keyword>